<name>A0A0E9TB52_ANGAN</name>
<reference evidence="1" key="2">
    <citation type="journal article" date="2015" name="Fish Shellfish Immunol.">
        <title>Early steps in the European eel (Anguilla anguilla)-Vibrio vulnificus interaction in the gills: Role of the RtxA13 toxin.</title>
        <authorList>
            <person name="Callol A."/>
            <person name="Pajuelo D."/>
            <person name="Ebbesson L."/>
            <person name="Teles M."/>
            <person name="MacKenzie S."/>
            <person name="Amaro C."/>
        </authorList>
    </citation>
    <scope>NUCLEOTIDE SEQUENCE</scope>
</reference>
<sequence length="58" mass="6831">MKNCTTILDDFPSSYNDDYLFRLEGLKWTQVLLFLTVSKLMHKVLHLLLCLFHCVPLC</sequence>
<reference evidence="1" key="1">
    <citation type="submission" date="2014-11" db="EMBL/GenBank/DDBJ databases">
        <authorList>
            <person name="Amaro Gonzalez C."/>
        </authorList>
    </citation>
    <scope>NUCLEOTIDE SEQUENCE</scope>
</reference>
<dbReference type="AlphaFoldDB" id="A0A0E9TB52"/>
<protein>
    <submittedName>
        <fullName evidence="1">Uncharacterized protein</fullName>
    </submittedName>
</protein>
<dbReference type="EMBL" id="GBXM01058437">
    <property type="protein sequence ID" value="JAH50140.1"/>
    <property type="molecule type" value="Transcribed_RNA"/>
</dbReference>
<organism evidence="1">
    <name type="scientific">Anguilla anguilla</name>
    <name type="common">European freshwater eel</name>
    <name type="synonym">Muraena anguilla</name>
    <dbReference type="NCBI Taxonomy" id="7936"/>
    <lineage>
        <taxon>Eukaryota</taxon>
        <taxon>Metazoa</taxon>
        <taxon>Chordata</taxon>
        <taxon>Craniata</taxon>
        <taxon>Vertebrata</taxon>
        <taxon>Euteleostomi</taxon>
        <taxon>Actinopterygii</taxon>
        <taxon>Neopterygii</taxon>
        <taxon>Teleostei</taxon>
        <taxon>Anguilliformes</taxon>
        <taxon>Anguillidae</taxon>
        <taxon>Anguilla</taxon>
    </lineage>
</organism>
<proteinExistence type="predicted"/>
<evidence type="ECO:0000313" key="1">
    <source>
        <dbReference type="EMBL" id="JAH50140.1"/>
    </source>
</evidence>
<accession>A0A0E9TB52</accession>